<dbReference type="AlphaFoldDB" id="A0AAV2F400"/>
<evidence type="ECO:0000313" key="2">
    <source>
        <dbReference type="Proteomes" id="UP001497516"/>
    </source>
</evidence>
<reference evidence="1 2" key="1">
    <citation type="submission" date="2024-04" db="EMBL/GenBank/DDBJ databases">
        <authorList>
            <person name="Fracassetti M."/>
        </authorList>
    </citation>
    <scope>NUCLEOTIDE SEQUENCE [LARGE SCALE GENOMIC DNA]</scope>
</reference>
<dbReference type="Proteomes" id="UP001497516">
    <property type="component" value="Chromosome 6"/>
</dbReference>
<accession>A0AAV2F400</accession>
<dbReference type="EMBL" id="OZ034819">
    <property type="protein sequence ID" value="CAL1392956.1"/>
    <property type="molecule type" value="Genomic_DNA"/>
</dbReference>
<keyword evidence="2" id="KW-1185">Reference proteome</keyword>
<gene>
    <name evidence="1" type="ORF">LTRI10_LOCUS33568</name>
</gene>
<name>A0AAV2F400_9ROSI</name>
<organism evidence="1 2">
    <name type="scientific">Linum trigynum</name>
    <dbReference type="NCBI Taxonomy" id="586398"/>
    <lineage>
        <taxon>Eukaryota</taxon>
        <taxon>Viridiplantae</taxon>
        <taxon>Streptophyta</taxon>
        <taxon>Embryophyta</taxon>
        <taxon>Tracheophyta</taxon>
        <taxon>Spermatophyta</taxon>
        <taxon>Magnoliopsida</taxon>
        <taxon>eudicotyledons</taxon>
        <taxon>Gunneridae</taxon>
        <taxon>Pentapetalae</taxon>
        <taxon>rosids</taxon>
        <taxon>fabids</taxon>
        <taxon>Malpighiales</taxon>
        <taxon>Linaceae</taxon>
        <taxon>Linum</taxon>
    </lineage>
</organism>
<proteinExistence type="predicted"/>
<sequence>MDFHVPSSISIIAFFYANDLPMDASSLDGRGRTIATIDDWRIGIWLYELVVMPILGLGHRCDLANQSIDGRRVRW</sequence>
<evidence type="ECO:0000313" key="1">
    <source>
        <dbReference type="EMBL" id="CAL1392956.1"/>
    </source>
</evidence>
<protein>
    <submittedName>
        <fullName evidence="1">Uncharacterized protein</fullName>
    </submittedName>
</protein>